<keyword evidence="1" id="KW-0040">ANK repeat</keyword>
<dbReference type="AlphaFoldDB" id="A0A3Q3G1R6"/>
<dbReference type="Ensembl" id="ENSLBET00000028290.1">
    <property type="protein sequence ID" value="ENSLBEP00000026991.1"/>
    <property type="gene ID" value="ENSLBEG00000020501.1"/>
</dbReference>
<evidence type="ECO:0000313" key="2">
    <source>
        <dbReference type="Ensembl" id="ENSLBEP00000026991.1"/>
    </source>
</evidence>
<dbReference type="Gene3D" id="1.25.40.20">
    <property type="entry name" value="Ankyrin repeat-containing domain"/>
    <property type="match status" value="1"/>
</dbReference>
<sequence>MRVSMTSLQQDIFNCVLSGDLETIKDGLFGMKDEAGRNALLTASMLGRSAIVPELLRHGALVNEQTVRGYSSLHLAACWGHLETVRTLLELGADTQAKTFRGERPLDLAHRYSKTDCADCLILAGVVTLQSFLCLCSVCSSKSDWIQSVRNPTVSDFLDQRQDIEDTLRPILTKLTAGCNIKTRRRKQ</sequence>
<name>A0A3Q3G1R6_9LABR</name>
<dbReference type="Proteomes" id="UP000261660">
    <property type="component" value="Unplaced"/>
</dbReference>
<evidence type="ECO:0000313" key="3">
    <source>
        <dbReference type="Proteomes" id="UP000261660"/>
    </source>
</evidence>
<dbReference type="SMART" id="SM00248">
    <property type="entry name" value="ANK"/>
    <property type="match status" value="2"/>
</dbReference>
<dbReference type="InterPro" id="IPR002110">
    <property type="entry name" value="Ankyrin_rpt"/>
</dbReference>
<proteinExistence type="predicted"/>
<dbReference type="PROSITE" id="PS50297">
    <property type="entry name" value="ANK_REP_REGION"/>
    <property type="match status" value="1"/>
</dbReference>
<organism evidence="2 3">
    <name type="scientific">Labrus bergylta</name>
    <name type="common">ballan wrasse</name>
    <dbReference type="NCBI Taxonomy" id="56723"/>
    <lineage>
        <taxon>Eukaryota</taxon>
        <taxon>Metazoa</taxon>
        <taxon>Chordata</taxon>
        <taxon>Craniata</taxon>
        <taxon>Vertebrata</taxon>
        <taxon>Euteleostomi</taxon>
        <taxon>Actinopterygii</taxon>
        <taxon>Neopterygii</taxon>
        <taxon>Teleostei</taxon>
        <taxon>Neoteleostei</taxon>
        <taxon>Acanthomorphata</taxon>
        <taxon>Eupercaria</taxon>
        <taxon>Labriformes</taxon>
        <taxon>Labridae</taxon>
        <taxon>Labrus</taxon>
    </lineage>
</organism>
<keyword evidence="3" id="KW-1185">Reference proteome</keyword>
<dbReference type="Pfam" id="PF12796">
    <property type="entry name" value="Ank_2"/>
    <property type="match status" value="1"/>
</dbReference>
<dbReference type="InterPro" id="IPR036770">
    <property type="entry name" value="Ankyrin_rpt-contain_sf"/>
</dbReference>
<dbReference type="InterPro" id="IPR039323">
    <property type="entry name" value="ANKRD_45/46/60"/>
</dbReference>
<dbReference type="SUPFAM" id="SSF48403">
    <property type="entry name" value="Ankyrin repeat"/>
    <property type="match status" value="1"/>
</dbReference>
<dbReference type="PANTHER" id="PTHR22677:SF4">
    <property type="entry name" value="USHER SYNDROME TYPE-1G PROTEIN-LIKE PROTEIN"/>
    <property type="match status" value="1"/>
</dbReference>
<protein>
    <submittedName>
        <fullName evidence="2">Uncharacterized protein</fullName>
    </submittedName>
</protein>
<feature type="repeat" description="ANK" evidence="1">
    <location>
        <begin position="68"/>
        <end position="100"/>
    </location>
</feature>
<dbReference type="InParanoid" id="A0A3Q3G1R6"/>
<dbReference type="PROSITE" id="PS50088">
    <property type="entry name" value="ANK_REPEAT"/>
    <property type="match status" value="1"/>
</dbReference>
<dbReference type="FunCoup" id="A0A3Q3G1R6">
    <property type="interactions" value="217"/>
</dbReference>
<evidence type="ECO:0000256" key="1">
    <source>
        <dbReference type="PROSITE-ProRule" id="PRU00023"/>
    </source>
</evidence>
<reference evidence="2" key="2">
    <citation type="submission" date="2025-09" db="UniProtKB">
        <authorList>
            <consortium name="Ensembl"/>
        </authorList>
    </citation>
    <scope>IDENTIFICATION</scope>
</reference>
<reference evidence="2" key="1">
    <citation type="submission" date="2025-08" db="UniProtKB">
        <authorList>
            <consortium name="Ensembl"/>
        </authorList>
    </citation>
    <scope>IDENTIFICATION</scope>
</reference>
<dbReference type="STRING" id="56723.ENSLBEP00000026991"/>
<dbReference type="PANTHER" id="PTHR22677">
    <property type="entry name" value="ANKYRIN REPEAT DOMAIN-CONTAINING PROTEIN 60"/>
    <property type="match status" value="1"/>
</dbReference>
<accession>A0A3Q3G1R6</accession>
<dbReference type="GeneTree" id="ENSGT00390000008829"/>